<reference evidence="3" key="1">
    <citation type="submission" date="2020-05" db="EMBL/GenBank/DDBJ databases">
        <title>Evolutionary and genomic comparisons of hybrid uninucleate and nonhybrid Rhizoctonia fungi.</title>
        <authorList>
            <person name="Li C."/>
            <person name="Chen X."/>
        </authorList>
    </citation>
    <scope>NUCLEOTIDE SEQUENCE</scope>
    <source>
        <strain evidence="3">AG-1 IA</strain>
    </source>
</reference>
<evidence type="ECO:0000313" key="3">
    <source>
        <dbReference type="EMBL" id="QRW27079.1"/>
    </source>
</evidence>
<evidence type="ECO:0000313" key="4">
    <source>
        <dbReference type="Proteomes" id="UP000650533"/>
    </source>
</evidence>
<sequence length="120" mass="13329">MNVNDIPKQLTEFYYSALSREKGQLGNIYRTDSALTWEGTKHEGVAAIMEQHMRFAEGVQFNTVTRDFQICGDKMVVLVTGQLITEAGANPVHFSQAFTLAADGAGGFYVLNDLFRLNYG</sequence>
<evidence type="ECO:0000259" key="2">
    <source>
        <dbReference type="PROSITE" id="PS50177"/>
    </source>
</evidence>
<dbReference type="CDD" id="cd00780">
    <property type="entry name" value="NTF2"/>
    <property type="match status" value="1"/>
</dbReference>
<dbReference type="InterPro" id="IPR045875">
    <property type="entry name" value="NTF2"/>
</dbReference>
<dbReference type="GO" id="GO:0015031">
    <property type="term" value="P:protein transport"/>
    <property type="evidence" value="ECO:0007669"/>
    <property type="project" value="UniProtKB-KW"/>
</dbReference>
<dbReference type="PANTHER" id="PTHR12612">
    <property type="entry name" value="NUCLEAR TRANSPORT FACTOR 2"/>
    <property type="match status" value="1"/>
</dbReference>
<dbReference type="Proteomes" id="UP000650533">
    <property type="component" value="Chromosome 16"/>
</dbReference>
<dbReference type="GO" id="GO:0006913">
    <property type="term" value="P:nucleocytoplasmic transport"/>
    <property type="evidence" value="ECO:0007669"/>
    <property type="project" value="UniProtKB-UniRule"/>
</dbReference>
<dbReference type="InterPro" id="IPR002075">
    <property type="entry name" value="NTF2_dom"/>
</dbReference>
<dbReference type="EMBL" id="CP059673">
    <property type="protein sequence ID" value="QRW27079.1"/>
    <property type="molecule type" value="Genomic_DNA"/>
</dbReference>
<dbReference type="KEGG" id="rsx:RhiXN_01674"/>
<dbReference type="SUPFAM" id="SSF54427">
    <property type="entry name" value="NTF2-like"/>
    <property type="match status" value="1"/>
</dbReference>
<comment type="subcellular location">
    <subcellularLocation>
        <location evidence="1">Cytoplasm</location>
    </subcellularLocation>
    <subcellularLocation>
        <location evidence="1">Nucleus</location>
    </subcellularLocation>
</comment>
<dbReference type="InterPro" id="IPR018222">
    <property type="entry name" value="Nuclear_transport_factor_2_euk"/>
</dbReference>
<organism evidence="3 4">
    <name type="scientific">Rhizoctonia solani</name>
    <dbReference type="NCBI Taxonomy" id="456999"/>
    <lineage>
        <taxon>Eukaryota</taxon>
        <taxon>Fungi</taxon>
        <taxon>Dikarya</taxon>
        <taxon>Basidiomycota</taxon>
        <taxon>Agaricomycotina</taxon>
        <taxon>Agaricomycetes</taxon>
        <taxon>Cantharellales</taxon>
        <taxon>Ceratobasidiaceae</taxon>
        <taxon>Rhizoctonia</taxon>
    </lineage>
</organism>
<accession>A0A8H8P7Q7</accession>
<dbReference type="GO" id="GO:0051028">
    <property type="term" value="P:mRNA transport"/>
    <property type="evidence" value="ECO:0007669"/>
    <property type="project" value="UniProtKB-UniRule"/>
</dbReference>
<comment type="function">
    <text evidence="1">Has a role in nuclear-cytoplasmic transport of proteins and mRNAs.</text>
</comment>
<evidence type="ECO:0000256" key="1">
    <source>
        <dbReference type="RuleBase" id="RU369002"/>
    </source>
</evidence>
<dbReference type="AlphaFoldDB" id="A0A8H8P7Q7"/>
<keyword evidence="1" id="KW-0963">Cytoplasm</keyword>
<dbReference type="GeneID" id="67023956"/>
<keyword evidence="1" id="KW-0539">Nucleus</keyword>
<gene>
    <name evidence="3" type="ORF">RhiXN_01674</name>
</gene>
<name>A0A8H8P7Q7_9AGAM</name>
<proteinExistence type="predicted"/>
<dbReference type="PROSITE" id="PS50177">
    <property type="entry name" value="NTF2_DOMAIN"/>
    <property type="match status" value="1"/>
</dbReference>
<dbReference type="Pfam" id="PF02136">
    <property type="entry name" value="NTF2"/>
    <property type="match status" value="1"/>
</dbReference>
<dbReference type="GO" id="GO:0005737">
    <property type="term" value="C:cytoplasm"/>
    <property type="evidence" value="ECO:0007669"/>
    <property type="project" value="UniProtKB-SubCell"/>
</dbReference>
<dbReference type="Gene3D" id="3.10.450.50">
    <property type="match status" value="1"/>
</dbReference>
<keyword evidence="1" id="KW-0653">Protein transport</keyword>
<dbReference type="GO" id="GO:0005634">
    <property type="term" value="C:nucleus"/>
    <property type="evidence" value="ECO:0007669"/>
    <property type="project" value="UniProtKB-SubCell"/>
</dbReference>
<feature type="domain" description="NTF2" evidence="2">
    <location>
        <begin position="6"/>
        <end position="117"/>
    </location>
</feature>
<keyword evidence="1" id="KW-0813">Transport</keyword>
<dbReference type="InterPro" id="IPR032710">
    <property type="entry name" value="NTF2-like_dom_sf"/>
</dbReference>
<protein>
    <recommendedName>
        <fullName evidence="1">Nuclear transport factor 2</fullName>
        <shortName evidence="1">NTF-2</shortName>
    </recommendedName>
</protein>
<dbReference type="RefSeq" id="XP_043187316.1">
    <property type="nucleotide sequence ID" value="XM_043321493.1"/>
</dbReference>